<evidence type="ECO:0000313" key="1">
    <source>
        <dbReference type="EMBL" id="KAJ9606532.1"/>
    </source>
</evidence>
<comment type="caution">
    <text evidence="1">The sequence shown here is derived from an EMBL/GenBank/DDBJ whole genome shotgun (WGS) entry which is preliminary data.</text>
</comment>
<evidence type="ECO:0000313" key="2">
    <source>
        <dbReference type="Proteomes" id="UP001172673"/>
    </source>
</evidence>
<sequence>MDHLQEIGKDNRAAASLPIQVPYLCQYEYDQDCDFAEYPAKRGFEKSDFLALDFNQRPPRETAAFLQTWLYFGLLIRLLRIPLSTEDFVDRSSGAPIITTRKSLSLYLERWAKKVRAKYVQEVEADLEEARSHVMSLLRAGDACPLTQEVVLSMMVLGATLSFAIDLKIESFPPKNKTVIADWGMSPLVTERLLHNGWCINDVHRLCNTVSVPTALVASILMRQEVVRKETHNACSPNACIARNIDGLTYHTQHVKPGCQCCSITAPVDQIEDILVAGDIPVVLIKEDAGGKILGLEAVSSRKTKFVAISHVWADGLGCPRATHCQPVSSCAIDMSTTYAEADKVLLLDSELLQLSKDVPEREILLRLIGSSWDRRVWTMQEGALGASGLQVKLADGLLDVADAIKRLQKSAGSRSLATAVIDRDATIVLEEFEQLQRAHSKSHWRDGVPAMAASLRILNGRPTSKEGDAYICLAGMMALKSDIIKDLDATALNERTRKLLSSVPYLPKNIIFSPGPKLKEEGYRWACASFWKSKFTFNDLNEVAEIREGVGLRVEFQGFELEAFTMSEGCFLFQSVHTKLWYTATLDQSESLQPITTGGGLKFGILSPQREIVRNGLGGQQIPAALVSILPRKSNWKEVFGKDSNAIHCAYISQIVLSTPTASELDSDAVRVAVRRPNNTQEPAGMGVVYTPQIWYIS</sequence>
<evidence type="ECO:0008006" key="3">
    <source>
        <dbReference type="Google" id="ProtNLM"/>
    </source>
</evidence>
<proteinExistence type="predicted"/>
<keyword evidence="2" id="KW-1185">Reference proteome</keyword>
<protein>
    <recommendedName>
        <fullName evidence="3">Heterokaryon incompatibility domain-containing protein</fullName>
    </recommendedName>
</protein>
<dbReference type="Proteomes" id="UP001172673">
    <property type="component" value="Unassembled WGS sequence"/>
</dbReference>
<organism evidence="1 2">
    <name type="scientific">Cladophialophora chaetospira</name>
    <dbReference type="NCBI Taxonomy" id="386627"/>
    <lineage>
        <taxon>Eukaryota</taxon>
        <taxon>Fungi</taxon>
        <taxon>Dikarya</taxon>
        <taxon>Ascomycota</taxon>
        <taxon>Pezizomycotina</taxon>
        <taxon>Eurotiomycetes</taxon>
        <taxon>Chaetothyriomycetidae</taxon>
        <taxon>Chaetothyriales</taxon>
        <taxon>Herpotrichiellaceae</taxon>
        <taxon>Cladophialophora</taxon>
    </lineage>
</organism>
<dbReference type="AlphaFoldDB" id="A0AA39CFS7"/>
<dbReference type="PANTHER" id="PTHR39596">
    <property type="match status" value="1"/>
</dbReference>
<dbReference type="PANTHER" id="PTHR39596:SF2">
    <property type="entry name" value="HET DOMAIN PROTEIN (AFU_ORTHOLOGUE AFUA_1G17550)-RELATED"/>
    <property type="match status" value="1"/>
</dbReference>
<dbReference type="EMBL" id="JAPDRK010000013">
    <property type="protein sequence ID" value="KAJ9606532.1"/>
    <property type="molecule type" value="Genomic_DNA"/>
</dbReference>
<accession>A0AA39CFS7</accession>
<reference evidence="1" key="1">
    <citation type="submission" date="2022-10" db="EMBL/GenBank/DDBJ databases">
        <title>Culturing micro-colonial fungi from biological soil crusts in the Mojave desert and describing Neophaeococcomyces mojavensis, and introducing the new genera and species Taxawa tesnikishii.</title>
        <authorList>
            <person name="Kurbessoian T."/>
            <person name="Stajich J.E."/>
        </authorList>
    </citation>
    <scope>NUCLEOTIDE SEQUENCE</scope>
    <source>
        <strain evidence="1">TK_41</strain>
    </source>
</reference>
<gene>
    <name evidence="1" type="ORF">H2200_008540</name>
</gene>
<name>A0AA39CFS7_9EURO</name>